<keyword evidence="3" id="KW-1185">Reference proteome</keyword>
<dbReference type="SUPFAM" id="SSF46785">
    <property type="entry name" value="Winged helix' DNA-binding domain"/>
    <property type="match status" value="1"/>
</dbReference>
<dbReference type="AlphaFoldDB" id="N0BCR8"/>
<dbReference type="SMART" id="SM00418">
    <property type="entry name" value="HTH_ARSR"/>
    <property type="match status" value="1"/>
</dbReference>
<dbReference type="Pfam" id="PF01022">
    <property type="entry name" value="HTH_5"/>
    <property type="match status" value="1"/>
</dbReference>
<dbReference type="GeneID" id="25398474"/>
<dbReference type="Gene3D" id="1.10.10.10">
    <property type="entry name" value="Winged helix-like DNA-binding domain superfamily/Winged helix DNA-binding domain"/>
    <property type="match status" value="1"/>
</dbReference>
<sequence>MNNTEIELRKEILEIKREIEKLRRLITGDFLKIFENYLEAKLGEILISIISAQNKELLSERLQKGCSRFEVCMTNFSKFLDEALRDGMDLKELEALYEEKKGMVSQLENRAPYEKCSCCFSEVLKLLKKQHQVLKLFKNTIRASFQTGIEYEKIDANEIMRRIEPLSNEIRIKILLELFKCPKRFSQLSNITGLDGGNLRFHIKKLVDAGLVVQHKKGGEYIITEQGRVFLERLVNVLYSV</sequence>
<dbReference type="InterPro" id="IPR036390">
    <property type="entry name" value="WH_DNA-bd_sf"/>
</dbReference>
<dbReference type="Proteomes" id="UP000013307">
    <property type="component" value="Chromosome"/>
</dbReference>
<dbReference type="CDD" id="cd00090">
    <property type="entry name" value="HTH_ARSR"/>
    <property type="match status" value="1"/>
</dbReference>
<dbReference type="EMBL" id="CP005290">
    <property type="protein sequence ID" value="AGK61409.1"/>
    <property type="molecule type" value="Genomic_DNA"/>
</dbReference>
<evidence type="ECO:0000313" key="3">
    <source>
        <dbReference type="Proteomes" id="UP000013307"/>
    </source>
</evidence>
<reference evidence="2 3" key="1">
    <citation type="journal article" date="2013" name="Genome Announc.">
        <title>Complete Genome Sequence of the Thermophilic and Facultatively Chemolithoautotrophic Sulfate Reducer Archaeoglobus sulfaticallidus Strain PM70-1T.</title>
        <authorList>
            <person name="Stokke R."/>
            <person name="Hocking W.P."/>
            <person name="Steinsbu B.O."/>
            <person name="Steen I.H."/>
        </authorList>
    </citation>
    <scope>NUCLEOTIDE SEQUENCE [LARGE SCALE GENOMIC DNA]</scope>
    <source>
        <strain evidence="2">PM70-1</strain>
    </source>
</reference>
<feature type="domain" description="HTH arsR-type" evidence="1">
    <location>
        <begin position="161"/>
        <end position="239"/>
    </location>
</feature>
<dbReference type="GO" id="GO:0003700">
    <property type="term" value="F:DNA-binding transcription factor activity"/>
    <property type="evidence" value="ECO:0007669"/>
    <property type="project" value="InterPro"/>
</dbReference>
<name>N0BCR8_9EURY</name>
<dbReference type="InterPro" id="IPR036388">
    <property type="entry name" value="WH-like_DNA-bd_sf"/>
</dbReference>
<dbReference type="STRING" id="387631.Asulf_01422"/>
<organism evidence="2 3">
    <name type="scientific">Archaeoglobus sulfaticallidus PM70-1</name>
    <dbReference type="NCBI Taxonomy" id="387631"/>
    <lineage>
        <taxon>Archaea</taxon>
        <taxon>Methanobacteriati</taxon>
        <taxon>Methanobacteriota</taxon>
        <taxon>Archaeoglobi</taxon>
        <taxon>Archaeoglobales</taxon>
        <taxon>Archaeoglobaceae</taxon>
        <taxon>Archaeoglobus</taxon>
    </lineage>
</organism>
<gene>
    <name evidence="2" type="ORF">Asulf_01422</name>
</gene>
<accession>N0BCR8</accession>
<dbReference type="HOGENOM" id="CLU_085608_0_0_2"/>
<dbReference type="OrthoDB" id="114909at2157"/>
<dbReference type="RefSeq" id="WP_015591007.1">
    <property type="nucleotide sequence ID" value="NC_021169.1"/>
</dbReference>
<dbReference type="KEGG" id="ast:Asulf_01422"/>
<dbReference type="InterPro" id="IPR011991">
    <property type="entry name" value="ArsR-like_HTH"/>
</dbReference>
<evidence type="ECO:0000259" key="1">
    <source>
        <dbReference type="SMART" id="SM00418"/>
    </source>
</evidence>
<protein>
    <recommendedName>
        <fullName evidence="1">HTH arsR-type domain-containing protein</fullName>
    </recommendedName>
</protein>
<dbReference type="InterPro" id="IPR001845">
    <property type="entry name" value="HTH_ArsR_DNA-bd_dom"/>
</dbReference>
<dbReference type="eggNOG" id="arCOG00734">
    <property type="taxonomic scope" value="Archaea"/>
</dbReference>
<evidence type="ECO:0000313" key="2">
    <source>
        <dbReference type="EMBL" id="AGK61409.1"/>
    </source>
</evidence>
<proteinExistence type="predicted"/>